<protein>
    <submittedName>
        <fullName evidence="3">5-methylthioadenosine/S-adenosylhomocysteine deaminase</fullName>
    </submittedName>
</protein>
<name>A0A0D6P9L6_9PROT</name>
<dbReference type="InterPro" id="IPR032466">
    <property type="entry name" value="Metal_Hydrolase"/>
</dbReference>
<dbReference type="RefSeq" id="WP_052945312.1">
    <property type="nucleotide sequence ID" value="NZ_BANB01000877.1"/>
</dbReference>
<dbReference type="EMBL" id="BANB01000877">
    <property type="protein sequence ID" value="GAN78455.1"/>
    <property type="molecule type" value="Genomic_DNA"/>
</dbReference>
<comment type="similarity">
    <text evidence="1">Belongs to the metallo-dependent hydrolases superfamily. ATZ/TRZ family.</text>
</comment>
<evidence type="ECO:0000256" key="1">
    <source>
        <dbReference type="ARBA" id="ARBA00006745"/>
    </source>
</evidence>
<proteinExistence type="inferred from homology"/>
<dbReference type="InterPro" id="IPR050287">
    <property type="entry name" value="MTA/SAH_deaminase"/>
</dbReference>
<feature type="domain" description="Amidohydrolase-related" evidence="2">
    <location>
        <begin position="54"/>
        <end position="411"/>
    </location>
</feature>
<dbReference type="AlphaFoldDB" id="A0A0D6P9L6"/>
<reference evidence="3 4" key="1">
    <citation type="submission" date="2012-11" db="EMBL/GenBank/DDBJ databases">
        <title>Whole genome sequence of Acidisphaera rubrifaciens HS-AP3.</title>
        <authorList>
            <person name="Azuma Y."/>
            <person name="Higashiura N."/>
            <person name="Hirakawa H."/>
            <person name="Matsushita K."/>
        </authorList>
    </citation>
    <scope>NUCLEOTIDE SEQUENCE [LARGE SCALE GENOMIC DNA]</scope>
    <source>
        <strain evidence="3 4">HS-AP3</strain>
    </source>
</reference>
<comment type="caution">
    <text evidence="3">The sequence shown here is derived from an EMBL/GenBank/DDBJ whole genome shotgun (WGS) entry which is preliminary data.</text>
</comment>
<dbReference type="SUPFAM" id="SSF51556">
    <property type="entry name" value="Metallo-dependent hydrolases"/>
    <property type="match status" value="1"/>
</dbReference>
<dbReference type="OrthoDB" id="9796020at2"/>
<gene>
    <name evidence="3" type="ORF">Asru_0879_02</name>
</gene>
<dbReference type="PANTHER" id="PTHR43794:SF5">
    <property type="entry name" value="CHLOROHYDROLASE FAMILY PROTEIN"/>
    <property type="match status" value="1"/>
</dbReference>
<dbReference type="InterPro" id="IPR006680">
    <property type="entry name" value="Amidohydro-rel"/>
</dbReference>
<dbReference type="Pfam" id="PF01979">
    <property type="entry name" value="Amidohydro_1"/>
    <property type="match status" value="1"/>
</dbReference>
<dbReference type="PANTHER" id="PTHR43794">
    <property type="entry name" value="AMINOHYDROLASE SSNA-RELATED"/>
    <property type="match status" value="1"/>
</dbReference>
<keyword evidence="4" id="KW-1185">Reference proteome</keyword>
<evidence type="ECO:0000313" key="3">
    <source>
        <dbReference type="EMBL" id="GAN78455.1"/>
    </source>
</evidence>
<dbReference type="SUPFAM" id="SSF51338">
    <property type="entry name" value="Composite domain of metallo-dependent hydrolases"/>
    <property type="match status" value="1"/>
</dbReference>
<dbReference type="NCBIfam" id="NF006056">
    <property type="entry name" value="PRK08204.1"/>
    <property type="match status" value="1"/>
</dbReference>
<dbReference type="Gene3D" id="2.30.40.10">
    <property type="entry name" value="Urease, subunit C, domain 1"/>
    <property type="match status" value="1"/>
</dbReference>
<dbReference type="GO" id="GO:0016810">
    <property type="term" value="F:hydrolase activity, acting on carbon-nitrogen (but not peptide) bonds"/>
    <property type="evidence" value="ECO:0007669"/>
    <property type="project" value="InterPro"/>
</dbReference>
<evidence type="ECO:0000313" key="4">
    <source>
        <dbReference type="Proteomes" id="UP000032680"/>
    </source>
</evidence>
<evidence type="ECO:0000259" key="2">
    <source>
        <dbReference type="Pfam" id="PF01979"/>
    </source>
</evidence>
<sequence>MRRTVIRNAMIVSMDAKIGDFHDADLLIDGEKIAEVRPNIGPVDAQEIDGRGMIVIPGFIDTHRHTWQCMLRNAAADWTLAQYFGGVRGVMGELYTPDDMYLANYVGALEALDAGITTLYDWSHNNNTPDHADMAVKGLRDAGLRAVYGYGNANREWFPVSDLPSNFDDVARVRRTHFNGDDGLMTMAFAARGPQFATLDVTEDDFRKARELGLRITLHAGDGLWGLNHPVDQLHSRGLLRDDTTYVHCCTLSDSEFKLIADTGGTASLSAEVELNMGHGNPATLGLLKHGCRPSISIDVCCSVGGDMFAQMRILMAGTRGFLNEEALARHALVDPLPITTRDILDFATVQGARACGLEGRTGSLTPGKQADIVMLDTYALNMFPINNPIGAVVEDAHVGNIDTVFVAGRIMKRHGKLVHADVRGLRGRMERSADALFERAGVPRDGTWLPKPYVRGTDAE</sequence>
<dbReference type="Proteomes" id="UP000032680">
    <property type="component" value="Unassembled WGS sequence"/>
</dbReference>
<accession>A0A0D6P9L6</accession>
<dbReference type="Gene3D" id="3.20.20.140">
    <property type="entry name" value="Metal-dependent hydrolases"/>
    <property type="match status" value="1"/>
</dbReference>
<organism evidence="3 4">
    <name type="scientific">Acidisphaera rubrifaciens HS-AP3</name>
    <dbReference type="NCBI Taxonomy" id="1231350"/>
    <lineage>
        <taxon>Bacteria</taxon>
        <taxon>Pseudomonadati</taxon>
        <taxon>Pseudomonadota</taxon>
        <taxon>Alphaproteobacteria</taxon>
        <taxon>Acetobacterales</taxon>
        <taxon>Acetobacteraceae</taxon>
        <taxon>Acidisphaera</taxon>
    </lineage>
</organism>
<dbReference type="InterPro" id="IPR011059">
    <property type="entry name" value="Metal-dep_hydrolase_composite"/>
</dbReference>